<comment type="cofactor">
    <cofactor evidence="1">
        <name>FAD</name>
        <dbReference type="ChEBI" id="CHEBI:57692"/>
    </cofactor>
</comment>
<keyword evidence="5" id="KW-0503">Monooxygenase</keyword>
<evidence type="ECO:0000313" key="8">
    <source>
        <dbReference type="Proteomes" id="UP000198362"/>
    </source>
</evidence>
<dbReference type="AlphaFoldDB" id="A0A239NKU4"/>
<dbReference type="Pfam" id="PF01494">
    <property type="entry name" value="FAD_binding_3"/>
    <property type="match status" value="1"/>
</dbReference>
<sequence>MTVRAAVIGGGIGGLVAGLALRQAGLDVRVFEQAPAVGTVGAGIQLAPNATRVLAALGVLPAVRRGAVEPTAFEFRRWDDGRVLSSTPLRAPVESAYGAPYLHVHRGDLVAVLADAVPVEVGARCVDVLPGDRDVELRFAGGRRERADLVVGADGIHSVVRQVILGTADARFTGHVAFRGLIPAARVADLPVGHTSTVRMGPGAHCVHYFVSAGRLLNVVCVIEEDSWTRESWTDHGDPAELRAAFAGWDPVVRALVDALDAPLKWALFDRLPFARWSEGPVTLLGDACHPMLPYGAQGAAQAIEDAAVLAACLRDAAADVPAALARYELLRHDRTARVQELSRGNATRFHLPDGPQQRDRDAAIASTYGLSPDIDWLYGFDPLDPGGRVHH</sequence>
<dbReference type="SUPFAM" id="SSF54373">
    <property type="entry name" value="FAD-linked reductases, C-terminal domain"/>
    <property type="match status" value="1"/>
</dbReference>
<dbReference type="PANTHER" id="PTHR13789:SF318">
    <property type="entry name" value="GERANYLGERANYL DIPHOSPHATE REDUCTASE"/>
    <property type="match status" value="1"/>
</dbReference>
<keyword evidence="2" id="KW-0285">Flavoprotein</keyword>
<evidence type="ECO:0000256" key="5">
    <source>
        <dbReference type="ARBA" id="ARBA00023033"/>
    </source>
</evidence>
<organism evidence="7 8">
    <name type="scientific">Asanoa hainanensis</name>
    <dbReference type="NCBI Taxonomy" id="560556"/>
    <lineage>
        <taxon>Bacteria</taxon>
        <taxon>Bacillati</taxon>
        <taxon>Actinomycetota</taxon>
        <taxon>Actinomycetes</taxon>
        <taxon>Micromonosporales</taxon>
        <taxon>Micromonosporaceae</taxon>
        <taxon>Asanoa</taxon>
    </lineage>
</organism>
<dbReference type="EMBL" id="FZPH01000009">
    <property type="protein sequence ID" value="SNT55014.1"/>
    <property type="molecule type" value="Genomic_DNA"/>
</dbReference>
<dbReference type="SUPFAM" id="SSF51905">
    <property type="entry name" value="FAD/NAD(P)-binding domain"/>
    <property type="match status" value="1"/>
</dbReference>
<keyword evidence="4" id="KW-0560">Oxidoreductase</keyword>
<reference evidence="7 8" key="1">
    <citation type="submission" date="2017-06" db="EMBL/GenBank/DDBJ databases">
        <authorList>
            <person name="Kim H.J."/>
            <person name="Triplett B.A."/>
        </authorList>
    </citation>
    <scope>NUCLEOTIDE SEQUENCE [LARGE SCALE GENOMIC DNA]</scope>
    <source>
        <strain evidence="7 8">CGMCC 4.5593</strain>
    </source>
</reference>
<proteinExistence type="predicted"/>
<dbReference type="InterPro" id="IPR036188">
    <property type="entry name" value="FAD/NAD-bd_sf"/>
</dbReference>
<dbReference type="PANTHER" id="PTHR13789">
    <property type="entry name" value="MONOOXYGENASE"/>
    <property type="match status" value="1"/>
</dbReference>
<feature type="domain" description="FAD-binding" evidence="6">
    <location>
        <begin position="4"/>
        <end position="340"/>
    </location>
</feature>
<dbReference type="InterPro" id="IPR002938">
    <property type="entry name" value="FAD-bd"/>
</dbReference>
<evidence type="ECO:0000256" key="1">
    <source>
        <dbReference type="ARBA" id="ARBA00001974"/>
    </source>
</evidence>
<dbReference type="Proteomes" id="UP000198362">
    <property type="component" value="Unassembled WGS sequence"/>
</dbReference>
<dbReference type="InterPro" id="IPR050493">
    <property type="entry name" value="FAD-dep_Monooxygenase_BioMet"/>
</dbReference>
<dbReference type="Gene3D" id="3.50.50.60">
    <property type="entry name" value="FAD/NAD(P)-binding domain"/>
    <property type="match status" value="1"/>
</dbReference>
<dbReference type="OrthoDB" id="9782160at2"/>
<dbReference type="GO" id="GO:0071949">
    <property type="term" value="F:FAD binding"/>
    <property type="evidence" value="ECO:0007669"/>
    <property type="project" value="InterPro"/>
</dbReference>
<accession>A0A239NKU4</accession>
<evidence type="ECO:0000256" key="4">
    <source>
        <dbReference type="ARBA" id="ARBA00023002"/>
    </source>
</evidence>
<evidence type="ECO:0000256" key="2">
    <source>
        <dbReference type="ARBA" id="ARBA00022630"/>
    </source>
</evidence>
<evidence type="ECO:0000256" key="3">
    <source>
        <dbReference type="ARBA" id="ARBA00022827"/>
    </source>
</evidence>
<keyword evidence="3" id="KW-0274">FAD</keyword>
<gene>
    <name evidence="7" type="ORF">SAMN05421812_109159</name>
</gene>
<dbReference type="GO" id="GO:0004497">
    <property type="term" value="F:monooxygenase activity"/>
    <property type="evidence" value="ECO:0007669"/>
    <property type="project" value="UniProtKB-KW"/>
</dbReference>
<evidence type="ECO:0000259" key="6">
    <source>
        <dbReference type="Pfam" id="PF01494"/>
    </source>
</evidence>
<keyword evidence="8" id="KW-1185">Reference proteome</keyword>
<dbReference type="RefSeq" id="WP_089251967.1">
    <property type="nucleotide sequence ID" value="NZ_FZPH01000009.1"/>
</dbReference>
<name>A0A239NKU4_9ACTN</name>
<evidence type="ECO:0000313" key="7">
    <source>
        <dbReference type="EMBL" id="SNT55014.1"/>
    </source>
</evidence>
<protein>
    <submittedName>
        <fullName evidence="7">Salicylate hydroxylase</fullName>
    </submittedName>
</protein>
<dbReference type="PRINTS" id="PR00420">
    <property type="entry name" value="RNGMNOXGNASE"/>
</dbReference>